<name>A0A1H2QY04_9FIRM</name>
<dbReference type="PROSITE" id="PS00588">
    <property type="entry name" value="FLAGELLA_BB_ROD"/>
    <property type="match status" value="1"/>
</dbReference>
<evidence type="ECO:0000259" key="8">
    <source>
        <dbReference type="Pfam" id="PF22692"/>
    </source>
</evidence>
<dbReference type="InterPro" id="IPR001444">
    <property type="entry name" value="Flag_bb_rod_N"/>
</dbReference>
<keyword evidence="5" id="KW-0975">Bacterial flagellum</keyword>
<dbReference type="InterPro" id="IPR012834">
    <property type="entry name" value="FlgG_G_neg"/>
</dbReference>
<comment type="subunit">
    <text evidence="3">The basal body constitutes a major portion of the flagellar organelle and consists of four rings (L,P,S, and M) mounted on a central rod. The rod consists of about 26 subunits of FlgG in the distal portion, and FlgB, FlgC and FlgF are thought to build up the proximal portion of the rod with about 6 subunits each.</text>
</comment>
<evidence type="ECO:0000256" key="4">
    <source>
        <dbReference type="NCBIfam" id="TIGR02488"/>
    </source>
</evidence>
<feature type="domain" description="Flagellar hook protein FlgE/F/G-like D1" evidence="8">
    <location>
        <begin position="93"/>
        <end position="162"/>
    </location>
</feature>
<evidence type="ECO:0000313" key="10">
    <source>
        <dbReference type="Proteomes" id="UP000198828"/>
    </source>
</evidence>
<gene>
    <name evidence="9" type="ORF">SAMN05660923_00243</name>
</gene>
<evidence type="ECO:0000256" key="2">
    <source>
        <dbReference type="ARBA" id="ARBA00017948"/>
    </source>
</evidence>
<dbReference type="InterPro" id="IPR010930">
    <property type="entry name" value="Flg_bb/hook_C_dom"/>
</dbReference>
<dbReference type="Proteomes" id="UP000198828">
    <property type="component" value="Unassembled WGS sequence"/>
</dbReference>
<dbReference type="GO" id="GO:0009426">
    <property type="term" value="C:bacterial-type flagellum basal body, distal rod"/>
    <property type="evidence" value="ECO:0007669"/>
    <property type="project" value="UniProtKB-UniRule"/>
</dbReference>
<keyword evidence="9" id="KW-0969">Cilium</keyword>
<dbReference type="EMBL" id="FNNG01000001">
    <property type="protein sequence ID" value="SDW11760.1"/>
    <property type="molecule type" value="Genomic_DNA"/>
</dbReference>
<keyword evidence="10" id="KW-1185">Reference proteome</keyword>
<dbReference type="Pfam" id="PF00460">
    <property type="entry name" value="Flg_bb_rod"/>
    <property type="match status" value="1"/>
</dbReference>
<evidence type="ECO:0000256" key="3">
    <source>
        <dbReference type="ARBA" id="ARBA00025933"/>
    </source>
</evidence>
<dbReference type="InterPro" id="IPR020013">
    <property type="entry name" value="Flagellar_FlgE/F/G"/>
</dbReference>
<proteinExistence type="inferred from homology"/>
<evidence type="ECO:0000256" key="5">
    <source>
        <dbReference type="RuleBase" id="RU362116"/>
    </source>
</evidence>
<dbReference type="PANTHER" id="PTHR30435">
    <property type="entry name" value="FLAGELLAR PROTEIN"/>
    <property type="match status" value="1"/>
</dbReference>
<dbReference type="GO" id="GO:0071978">
    <property type="term" value="P:bacterial-type flagellum-dependent swarming motility"/>
    <property type="evidence" value="ECO:0007669"/>
    <property type="project" value="TreeGrafter"/>
</dbReference>
<dbReference type="RefSeq" id="WP_093750027.1">
    <property type="nucleotide sequence ID" value="NZ_BSYN01000001.1"/>
</dbReference>
<keyword evidence="9" id="KW-0282">Flagellum</keyword>
<feature type="domain" description="Flagellar basal body rod protein N-terminal" evidence="6">
    <location>
        <begin position="6"/>
        <end position="34"/>
    </location>
</feature>
<dbReference type="NCBIfam" id="TIGR02488">
    <property type="entry name" value="flgG_G_neg"/>
    <property type="match status" value="1"/>
</dbReference>
<evidence type="ECO:0000256" key="1">
    <source>
        <dbReference type="ARBA" id="ARBA00009677"/>
    </source>
</evidence>
<dbReference type="Pfam" id="PF22692">
    <property type="entry name" value="LlgE_F_G_D1"/>
    <property type="match status" value="1"/>
</dbReference>
<dbReference type="InterPro" id="IPR019776">
    <property type="entry name" value="Flagellar_basal_body_rod_CS"/>
</dbReference>
<evidence type="ECO:0000313" key="9">
    <source>
        <dbReference type="EMBL" id="SDW11760.1"/>
    </source>
</evidence>
<feature type="domain" description="Flagellar basal-body/hook protein C-terminal" evidence="7">
    <location>
        <begin position="218"/>
        <end position="262"/>
    </location>
</feature>
<protein>
    <recommendedName>
        <fullName evidence="2 4">Flagellar basal-body rod protein FlgG</fullName>
    </recommendedName>
</protein>
<evidence type="ECO:0000259" key="7">
    <source>
        <dbReference type="Pfam" id="PF06429"/>
    </source>
</evidence>
<dbReference type="InterPro" id="IPR037925">
    <property type="entry name" value="FlgE/F/G-like"/>
</dbReference>
<comment type="similarity">
    <text evidence="1 5">Belongs to the flagella basal body rod proteins family.</text>
</comment>
<reference evidence="9 10" key="1">
    <citation type="submission" date="2016-10" db="EMBL/GenBank/DDBJ databases">
        <authorList>
            <person name="de Groot N.N."/>
        </authorList>
    </citation>
    <scope>NUCLEOTIDE SEQUENCE [LARGE SCALE GENOMIC DNA]</scope>
    <source>
        <strain evidence="9 10">DSM 23310</strain>
    </source>
</reference>
<dbReference type="SUPFAM" id="SSF117143">
    <property type="entry name" value="Flagellar hook protein flgE"/>
    <property type="match status" value="1"/>
</dbReference>
<comment type="subcellular location">
    <subcellularLocation>
        <location evidence="5">Bacterial flagellum basal body</location>
    </subcellularLocation>
</comment>
<organism evidence="9 10">
    <name type="scientific">Tepidimicrobium xylanilyticum</name>
    <dbReference type="NCBI Taxonomy" id="1123352"/>
    <lineage>
        <taxon>Bacteria</taxon>
        <taxon>Bacillati</taxon>
        <taxon>Bacillota</taxon>
        <taxon>Tissierellia</taxon>
        <taxon>Tissierellales</taxon>
        <taxon>Tepidimicrobiaceae</taxon>
        <taxon>Tepidimicrobium</taxon>
    </lineage>
</organism>
<dbReference type="InterPro" id="IPR053967">
    <property type="entry name" value="LlgE_F_G-like_D1"/>
</dbReference>
<sequence length="264" mass="29450">MRALWTAATGMKSQQFNIDTIANNLSNVNTTSYKTQRAEFKDLFYTTLKRTNIVDEEGRPVNLQVGHGVMPTATKKDFRTGSFIETDGTFDLAIDGEGFFAVLLPNGETRYTRDGSFKLSVDEDEGILVTSEGYYVLSEDEDYIYIESGLTDITIDNLGYVTGLDEDGEIVELGRIGIFQFTNPEGLLAEGQNLYNQTVASGEPVLIEAEEMRGRIIQGYLEASNVQIVDEMVKMITAQRAYEINSKTIQAADEMLQLVNNLKR</sequence>
<dbReference type="PANTHER" id="PTHR30435:SF19">
    <property type="entry name" value="FLAGELLAR BASAL-BODY ROD PROTEIN FLGG"/>
    <property type="match status" value="1"/>
</dbReference>
<dbReference type="NCBIfam" id="TIGR03506">
    <property type="entry name" value="FlgEFG_subfam"/>
    <property type="match status" value="2"/>
</dbReference>
<accession>A0A1H2QY04</accession>
<keyword evidence="9" id="KW-0966">Cell projection</keyword>
<dbReference type="Pfam" id="PF06429">
    <property type="entry name" value="Flg_bbr_C"/>
    <property type="match status" value="1"/>
</dbReference>
<dbReference type="OrthoDB" id="9804559at2"/>
<dbReference type="AlphaFoldDB" id="A0A1H2QY04"/>
<evidence type="ECO:0000259" key="6">
    <source>
        <dbReference type="Pfam" id="PF00460"/>
    </source>
</evidence>